<dbReference type="EMBL" id="CAJEWE010000010">
    <property type="protein sequence ID" value="CAD2077369.1"/>
    <property type="molecule type" value="Genomic_DNA"/>
</dbReference>
<evidence type="ECO:0000313" key="8">
    <source>
        <dbReference type="Proteomes" id="UP000521032"/>
    </source>
</evidence>
<organism evidence="7 8">
    <name type="scientific">Phocicoccus schoeneichii</name>
    <dbReference type="NCBI Taxonomy" id="1812261"/>
    <lineage>
        <taxon>Bacteria</taxon>
        <taxon>Bacillati</taxon>
        <taxon>Bacillota</taxon>
        <taxon>Bacilli</taxon>
        <taxon>Bacillales</taxon>
        <taxon>Salinicoccaceae</taxon>
        <taxon>Phocicoccus</taxon>
    </lineage>
</organism>
<dbReference type="Proteomes" id="UP000521032">
    <property type="component" value="Unassembled WGS sequence"/>
</dbReference>
<gene>
    <name evidence="7" type="primary">hepT</name>
    <name evidence="7" type="ORF">JEOSCH030_01284</name>
</gene>
<dbReference type="InterPro" id="IPR000092">
    <property type="entry name" value="Polyprenyl_synt"/>
</dbReference>
<dbReference type="GO" id="GO:0046872">
    <property type="term" value="F:metal ion binding"/>
    <property type="evidence" value="ECO:0007669"/>
    <property type="project" value="UniProtKB-KW"/>
</dbReference>
<dbReference type="InterPro" id="IPR008949">
    <property type="entry name" value="Isoprenoid_synthase_dom_sf"/>
</dbReference>
<protein>
    <submittedName>
        <fullName evidence="7">Heptaprenyl diphosphate synthase component 2</fullName>
    </submittedName>
</protein>
<evidence type="ECO:0000256" key="6">
    <source>
        <dbReference type="RuleBase" id="RU004466"/>
    </source>
</evidence>
<keyword evidence="4" id="KW-0479">Metal-binding</keyword>
<dbReference type="PANTHER" id="PTHR12001:SF69">
    <property type="entry name" value="ALL TRANS-POLYPRENYL-DIPHOSPHATE SYNTHASE PDSS1"/>
    <property type="match status" value="1"/>
</dbReference>
<evidence type="ECO:0000256" key="5">
    <source>
        <dbReference type="ARBA" id="ARBA00022842"/>
    </source>
</evidence>
<dbReference type="RefSeq" id="WP_186087899.1">
    <property type="nucleotide sequence ID" value="NZ_BMDB01000001.1"/>
</dbReference>
<evidence type="ECO:0000256" key="2">
    <source>
        <dbReference type="ARBA" id="ARBA00006706"/>
    </source>
</evidence>
<dbReference type="GO" id="GO:0008299">
    <property type="term" value="P:isoprenoid biosynthetic process"/>
    <property type="evidence" value="ECO:0007669"/>
    <property type="project" value="InterPro"/>
</dbReference>
<accession>A0A6V7RH88</accession>
<evidence type="ECO:0000256" key="1">
    <source>
        <dbReference type="ARBA" id="ARBA00001946"/>
    </source>
</evidence>
<keyword evidence="8" id="KW-1185">Reference proteome</keyword>
<sequence>MNKNIRAYVKTDLNDLEALIKIALQPDKSIVSNESFDLYITGGKKLRPILSILVGKLGANEHRSSILHTAASLELIHMASLVHDDIIDDSNLRRNRKTTYYKHGYFQAINTGNYLISSAIRLVSDIHNPKFHQSYSSMIKKIVTGELFQFDTQFDDSQTIDDYYEKIYKKTALLIMLSIELSAYAGHISDEKRKKLTDFGYNIGMSFQIIDDCLDYTATKKTLGKPSFSDLENGHYTLPVLLLRDKDSYFKEMLHVYSIDQSSKEALIEYLLNSDAIESSKRVSDEFLDKALVNIEDIEDPIKRYLSEMVEKLRTRLN</sequence>
<dbReference type="SFLD" id="SFLDS00005">
    <property type="entry name" value="Isoprenoid_Synthase_Type_I"/>
    <property type="match status" value="1"/>
</dbReference>
<dbReference type="PANTHER" id="PTHR12001">
    <property type="entry name" value="GERANYLGERANYL PYROPHOSPHATE SYNTHASE"/>
    <property type="match status" value="1"/>
</dbReference>
<proteinExistence type="inferred from homology"/>
<evidence type="ECO:0000313" key="7">
    <source>
        <dbReference type="EMBL" id="CAD2077369.1"/>
    </source>
</evidence>
<keyword evidence="3 6" id="KW-0808">Transferase</keyword>
<dbReference type="SUPFAM" id="SSF48576">
    <property type="entry name" value="Terpenoid synthases"/>
    <property type="match status" value="1"/>
</dbReference>
<dbReference type="AlphaFoldDB" id="A0A6V7RH88"/>
<dbReference type="GO" id="GO:0004659">
    <property type="term" value="F:prenyltransferase activity"/>
    <property type="evidence" value="ECO:0007669"/>
    <property type="project" value="InterPro"/>
</dbReference>
<reference evidence="7 8" key="1">
    <citation type="submission" date="2020-07" db="EMBL/GenBank/DDBJ databases">
        <authorList>
            <person name="Criscuolo A."/>
        </authorList>
    </citation>
    <scope>NUCLEOTIDE SEQUENCE [LARGE SCALE GENOMIC DNA]</scope>
    <source>
        <strain evidence="8">CIP 111030</strain>
    </source>
</reference>
<keyword evidence="5" id="KW-0460">Magnesium</keyword>
<evidence type="ECO:0000256" key="4">
    <source>
        <dbReference type="ARBA" id="ARBA00022723"/>
    </source>
</evidence>
<comment type="caution">
    <text evidence="7">The sequence shown here is derived from an EMBL/GenBank/DDBJ whole genome shotgun (WGS) entry which is preliminary data.</text>
</comment>
<name>A0A6V7RH88_9BACL</name>
<comment type="similarity">
    <text evidence="2 6">Belongs to the FPP/GGPP synthase family.</text>
</comment>
<evidence type="ECO:0000256" key="3">
    <source>
        <dbReference type="ARBA" id="ARBA00022679"/>
    </source>
</evidence>
<comment type="cofactor">
    <cofactor evidence="1">
        <name>Mg(2+)</name>
        <dbReference type="ChEBI" id="CHEBI:18420"/>
    </cofactor>
</comment>
<dbReference type="CDD" id="cd00685">
    <property type="entry name" value="Trans_IPPS_HT"/>
    <property type="match status" value="1"/>
</dbReference>
<dbReference type="Gene3D" id="1.10.600.10">
    <property type="entry name" value="Farnesyl Diphosphate Synthase"/>
    <property type="match status" value="1"/>
</dbReference>
<dbReference type="Pfam" id="PF00348">
    <property type="entry name" value="polyprenyl_synt"/>
    <property type="match status" value="1"/>
</dbReference>